<dbReference type="GO" id="GO:0005886">
    <property type="term" value="C:plasma membrane"/>
    <property type="evidence" value="ECO:0007669"/>
    <property type="project" value="UniProtKB-SubCell"/>
</dbReference>
<feature type="transmembrane region" description="Helical" evidence="8">
    <location>
        <begin position="39"/>
        <end position="59"/>
    </location>
</feature>
<name>A0AAD8A9R4_DIPPU</name>
<dbReference type="Gene3D" id="1.10.287.70">
    <property type="match status" value="1"/>
</dbReference>
<evidence type="ECO:0000256" key="1">
    <source>
        <dbReference type="ARBA" id="ARBA00004651"/>
    </source>
</evidence>
<dbReference type="InterPro" id="IPR052192">
    <property type="entry name" value="Insect_Ionotropic_Sensory_Rcpt"/>
</dbReference>
<sequence>MYTFNRHSSIYLSIEYTFFVPRSDLNQRWSTIFRVFHKTTWICLFLALVSTSIVLKILYKHQIPQNKSVHEVLKIWSLLLNMGINIPENGILRIVFFSWLLFSLCINTVFQTYVTSYFMDPGRQHQIDTVDELVDLDYQFVFDNQIPYLHVNYVKRFNERSYVHAEYCSICVIEHAFLTPKTALFMNDDELKILKTRSCVRDLPDLYKFKKVILEIPVYMLVLPPLLQKSLNRLVSRLTEAGLPAKFTRDYINPKGIQIFDDPLKGEYSQMDLQILQSPFILLVFGLAVSSIVFICELISAHVKILKFLHGKSN</sequence>
<gene>
    <name evidence="9" type="ORF">L9F63_014204</name>
</gene>
<keyword evidence="10" id="KW-1185">Reference proteome</keyword>
<evidence type="ECO:0000256" key="6">
    <source>
        <dbReference type="ARBA" id="ARBA00023170"/>
    </source>
</evidence>
<protein>
    <recommendedName>
        <fullName evidence="11">Ionotropic glutamate receptor C-terminal domain-containing protein</fullName>
    </recommendedName>
</protein>
<reference evidence="9" key="1">
    <citation type="journal article" date="2023" name="IScience">
        <title>Live-bearing cockroach genome reveals convergent evolutionary mechanisms linked to viviparity in insects and beyond.</title>
        <authorList>
            <person name="Fouks B."/>
            <person name="Harrison M.C."/>
            <person name="Mikhailova A.A."/>
            <person name="Marchal E."/>
            <person name="English S."/>
            <person name="Carruthers M."/>
            <person name="Jennings E.C."/>
            <person name="Chiamaka E.L."/>
            <person name="Frigard R.A."/>
            <person name="Pippel M."/>
            <person name="Attardo G.M."/>
            <person name="Benoit J.B."/>
            <person name="Bornberg-Bauer E."/>
            <person name="Tobe S.S."/>
        </authorList>
    </citation>
    <scope>NUCLEOTIDE SEQUENCE</scope>
    <source>
        <strain evidence="9">Stay&amp;Tobe</strain>
    </source>
</reference>
<evidence type="ECO:0000256" key="7">
    <source>
        <dbReference type="ARBA" id="ARBA00023180"/>
    </source>
</evidence>
<comment type="subcellular location">
    <subcellularLocation>
        <location evidence="1">Cell membrane</location>
        <topology evidence="1">Multi-pass membrane protein</topology>
    </subcellularLocation>
</comment>
<keyword evidence="2" id="KW-1003">Cell membrane</keyword>
<feature type="transmembrane region" description="Helical" evidence="8">
    <location>
        <begin position="280"/>
        <end position="303"/>
    </location>
</feature>
<evidence type="ECO:0000256" key="5">
    <source>
        <dbReference type="ARBA" id="ARBA00023136"/>
    </source>
</evidence>
<keyword evidence="6" id="KW-0675">Receptor</keyword>
<reference evidence="9" key="2">
    <citation type="submission" date="2023-05" db="EMBL/GenBank/DDBJ databases">
        <authorList>
            <person name="Fouks B."/>
        </authorList>
    </citation>
    <scope>NUCLEOTIDE SEQUENCE</scope>
    <source>
        <strain evidence="9">Stay&amp;Tobe</strain>
        <tissue evidence="9">Testes</tissue>
    </source>
</reference>
<evidence type="ECO:0000313" key="9">
    <source>
        <dbReference type="EMBL" id="KAJ9594362.1"/>
    </source>
</evidence>
<dbReference type="AlphaFoldDB" id="A0AAD8A9R4"/>
<proteinExistence type="predicted"/>
<evidence type="ECO:0000313" key="10">
    <source>
        <dbReference type="Proteomes" id="UP001233999"/>
    </source>
</evidence>
<evidence type="ECO:0000256" key="8">
    <source>
        <dbReference type="SAM" id="Phobius"/>
    </source>
</evidence>
<comment type="caution">
    <text evidence="9">The sequence shown here is derived from an EMBL/GenBank/DDBJ whole genome shotgun (WGS) entry which is preliminary data.</text>
</comment>
<accession>A0AAD8A9R4</accession>
<evidence type="ECO:0000256" key="2">
    <source>
        <dbReference type="ARBA" id="ARBA00022475"/>
    </source>
</evidence>
<dbReference type="PANTHER" id="PTHR42643:SF38">
    <property type="entry name" value="IONOTROPIC RECEPTOR 100A"/>
    <property type="match status" value="1"/>
</dbReference>
<evidence type="ECO:0000256" key="4">
    <source>
        <dbReference type="ARBA" id="ARBA00022989"/>
    </source>
</evidence>
<evidence type="ECO:0008006" key="11">
    <source>
        <dbReference type="Google" id="ProtNLM"/>
    </source>
</evidence>
<keyword evidence="7" id="KW-0325">Glycoprotein</keyword>
<organism evidence="9 10">
    <name type="scientific">Diploptera punctata</name>
    <name type="common">Pacific beetle cockroach</name>
    <dbReference type="NCBI Taxonomy" id="6984"/>
    <lineage>
        <taxon>Eukaryota</taxon>
        <taxon>Metazoa</taxon>
        <taxon>Ecdysozoa</taxon>
        <taxon>Arthropoda</taxon>
        <taxon>Hexapoda</taxon>
        <taxon>Insecta</taxon>
        <taxon>Pterygota</taxon>
        <taxon>Neoptera</taxon>
        <taxon>Polyneoptera</taxon>
        <taxon>Dictyoptera</taxon>
        <taxon>Blattodea</taxon>
        <taxon>Blaberoidea</taxon>
        <taxon>Blaberidae</taxon>
        <taxon>Diplopterinae</taxon>
        <taxon>Diploptera</taxon>
    </lineage>
</organism>
<keyword evidence="3 8" id="KW-0812">Transmembrane</keyword>
<dbReference type="Proteomes" id="UP001233999">
    <property type="component" value="Unassembled WGS sequence"/>
</dbReference>
<keyword evidence="5 8" id="KW-0472">Membrane</keyword>
<keyword evidence="4 8" id="KW-1133">Transmembrane helix</keyword>
<dbReference type="PANTHER" id="PTHR42643">
    <property type="entry name" value="IONOTROPIC RECEPTOR 20A-RELATED"/>
    <property type="match status" value="1"/>
</dbReference>
<feature type="transmembrane region" description="Helical" evidence="8">
    <location>
        <begin position="90"/>
        <end position="110"/>
    </location>
</feature>
<dbReference type="EMBL" id="JASPKZ010003050">
    <property type="protein sequence ID" value="KAJ9594362.1"/>
    <property type="molecule type" value="Genomic_DNA"/>
</dbReference>
<evidence type="ECO:0000256" key="3">
    <source>
        <dbReference type="ARBA" id="ARBA00022692"/>
    </source>
</evidence>